<reference evidence="10" key="4">
    <citation type="submission" date="2014-05" db="EMBL/GenBank/DDBJ databases">
        <authorList>
            <person name="Wang L."/>
            <person name="Yang H."/>
            <person name="Xiang H."/>
        </authorList>
    </citation>
    <scope>NUCLEOTIDE SEQUENCE</scope>
    <source>
        <strain evidence="10">CGMCC 1.2087</strain>
        <plasmid evidence="10">pHM300</plasmid>
    </source>
</reference>
<feature type="region of interest" description="Disordered" evidence="8">
    <location>
        <begin position="1"/>
        <end position="23"/>
    </location>
</feature>
<dbReference type="EMBL" id="CP001870">
    <property type="protein sequence ID" value="AFK20853.1"/>
    <property type="molecule type" value="Genomic_DNA"/>
</dbReference>
<organism evidence="10 12">
    <name type="scientific">Haloferax mediterranei (strain ATCC 33500 / DSM 1411 / JCM 8866 / NBRC 14739 / NCIMB 2177 / R-4)</name>
    <name type="common">Halobacterium mediterranei</name>
    <dbReference type="NCBI Taxonomy" id="523841"/>
    <lineage>
        <taxon>Archaea</taxon>
        <taxon>Methanobacteriati</taxon>
        <taxon>Methanobacteriota</taxon>
        <taxon>Stenosarchaea group</taxon>
        <taxon>Halobacteria</taxon>
        <taxon>Halobacteriales</taxon>
        <taxon>Haloferacaceae</taxon>
        <taxon>Haloferax</taxon>
    </lineage>
</organism>
<proteinExistence type="inferred from homology"/>
<dbReference type="CDD" id="cd06261">
    <property type="entry name" value="TM_PBP2"/>
    <property type="match status" value="1"/>
</dbReference>
<name>I3R9E3_HALMT</name>
<comment type="subcellular location">
    <subcellularLocation>
        <location evidence="1 7">Cell membrane</location>
        <topology evidence="1 7">Multi-pass membrane protein</topology>
    </subcellularLocation>
</comment>
<accession>I3R9E3</accession>
<dbReference type="GO" id="GO:0055085">
    <property type="term" value="P:transmembrane transport"/>
    <property type="evidence" value="ECO:0007669"/>
    <property type="project" value="InterPro"/>
</dbReference>
<dbReference type="PROSITE" id="PS50928">
    <property type="entry name" value="ABC_TM1"/>
    <property type="match status" value="1"/>
</dbReference>
<geneLocation type="plasmid" evidence="10 12">
    <name>pHM300</name>
</geneLocation>
<keyword evidence="2 7" id="KW-0813">Transport</keyword>
<feature type="transmembrane region" description="Helical" evidence="7">
    <location>
        <begin position="101"/>
        <end position="125"/>
    </location>
</feature>
<evidence type="ECO:0000256" key="4">
    <source>
        <dbReference type="ARBA" id="ARBA00022692"/>
    </source>
</evidence>
<dbReference type="AlphaFoldDB" id="I3R9E3"/>
<feature type="domain" description="ABC transmembrane type-1" evidence="9">
    <location>
        <begin position="97"/>
        <end position="289"/>
    </location>
</feature>
<evidence type="ECO:0000256" key="5">
    <source>
        <dbReference type="ARBA" id="ARBA00022989"/>
    </source>
</evidence>
<reference evidence="10 12" key="2">
    <citation type="journal article" date="2012" name="J. Bacteriol.">
        <title>Complete genome sequence of the metabolically versatile halophilic archaeon Haloferax mediterranei, a poly(3-hydroxybutyrate-co-3-hydroxyvalerate) producer.</title>
        <authorList>
            <person name="Han J."/>
            <person name="Zhang F."/>
            <person name="Hou J."/>
            <person name="Liu X."/>
            <person name="Li M."/>
            <person name="Liu H."/>
            <person name="Cai L."/>
            <person name="Zhang B."/>
            <person name="Chen Y."/>
            <person name="Zhou J."/>
            <person name="Hu S."/>
            <person name="Xiang H."/>
        </authorList>
    </citation>
    <scope>NUCLEOTIDE SEQUENCE [LARGE SCALE GENOMIC DNA]</scope>
    <source>
        <strain evidence="12">ATCC 33500 / DSM 1411 / JCM 8866 / NBRC 14739 / NCIMB 2177 / R-4</strain>
        <strain evidence="10">CGMCC 1.2087</strain>
        <plasmid evidence="12">pHM300</plasmid>
    </source>
</reference>
<evidence type="ECO:0000256" key="8">
    <source>
        <dbReference type="SAM" id="MobiDB-lite"/>
    </source>
</evidence>
<feature type="transmembrane region" description="Helical" evidence="7">
    <location>
        <begin position="132"/>
        <end position="153"/>
    </location>
</feature>
<keyword evidence="5 7" id="KW-1133">Transmembrane helix</keyword>
<evidence type="ECO:0000259" key="9">
    <source>
        <dbReference type="PROSITE" id="PS50928"/>
    </source>
</evidence>
<evidence type="ECO:0000256" key="7">
    <source>
        <dbReference type="RuleBase" id="RU363032"/>
    </source>
</evidence>
<feature type="transmembrane region" description="Helical" evidence="7">
    <location>
        <begin position="268"/>
        <end position="289"/>
    </location>
</feature>
<dbReference type="Pfam" id="PF00528">
    <property type="entry name" value="BPD_transp_1"/>
    <property type="match status" value="1"/>
</dbReference>
<sequence length="302" mass="33056">MVTHTETTQQHTEATQQTEPTQQTQRSMLATLFEGDLFVHIALIGSIILVGLPLILAVIMSTQSTTEVYEVTNLGIGSAGLSNYETALAEYNLMQYMVNSAVMSIVIVVGKVTLSLLAALALVYYRFPYERAVFTFVLLTLLVPVPVRIVPLFQLMADLGWANSLLAITGPYIASATAVFLFRQHFMSIPESLVENARLDGVGPLAFLVQVLIPMSKGMIAGVSVITFIYAWNQYLWPLIVVSDQSKQVVQVGIKFLQGASQSGLTEWGLIMAGAVIALIPPLFVLIVLHRPLLETFAIQQK</sequence>
<keyword evidence="6 7" id="KW-0472">Membrane</keyword>
<dbReference type="PANTHER" id="PTHR43744">
    <property type="entry name" value="ABC TRANSPORTER PERMEASE PROTEIN MG189-RELATED-RELATED"/>
    <property type="match status" value="1"/>
</dbReference>
<dbReference type="SUPFAM" id="SSF161098">
    <property type="entry name" value="MetI-like"/>
    <property type="match status" value="1"/>
</dbReference>
<reference evidence="11 13" key="3">
    <citation type="submission" date="2014-04" db="EMBL/GenBank/DDBJ databases">
        <title>Transcriptional profiles of Haloferax mediterranei on the basis of nitrogen availability.</title>
        <authorList>
            <person name="Bautista V."/>
        </authorList>
    </citation>
    <scope>NUCLEOTIDE SEQUENCE [LARGE SCALE GENOMIC DNA]</scope>
    <source>
        <strain evidence="11">ATCC 33500</strain>
        <strain evidence="13">ATCC 33500 / DSM 1411 / JCM 8866 / NBRC 14739 / NCIMB 2177 / R-4</strain>
        <plasmid evidence="11">HMPLAS2</plasmid>
        <plasmid evidence="13">Plasmid HMPLAS2</plasmid>
    </source>
</reference>
<protein>
    <submittedName>
        <fullName evidence="10">Glycerol--phosphate ABC transporter permease</fullName>
    </submittedName>
    <submittedName>
        <fullName evidence="11">Glycerol-3-phosphate ABC transporter permease</fullName>
    </submittedName>
</protein>
<reference evidence="10" key="1">
    <citation type="journal article" date="2012" name="Appl. Environ. Microbiol.">
        <title>Identification of the haloarchaeal phasin (PhaP) that functions in polyhydroxyalkanoate accumulation and granule formation in Haloferax mediterranei.</title>
        <authorList>
            <person name="Cai S."/>
            <person name="Cai L."/>
            <person name="Liu H."/>
            <person name="Liu X."/>
            <person name="Han J."/>
            <person name="Zhou J."/>
            <person name="Xiang H."/>
        </authorList>
    </citation>
    <scope>NUCLEOTIDE SEQUENCE</scope>
    <source>
        <strain evidence="10">CGMCC 1.2087</strain>
    </source>
</reference>
<keyword evidence="3" id="KW-1003">Cell membrane</keyword>
<dbReference type="KEGG" id="hme:HFX_5016"/>
<dbReference type="HOGENOM" id="CLU_016047_1_1_2"/>
<dbReference type="InterPro" id="IPR000515">
    <property type="entry name" value="MetI-like"/>
</dbReference>
<dbReference type="Gene3D" id="1.10.3720.10">
    <property type="entry name" value="MetI-like"/>
    <property type="match status" value="1"/>
</dbReference>
<dbReference type="GO" id="GO:0005886">
    <property type="term" value="C:plasma membrane"/>
    <property type="evidence" value="ECO:0007669"/>
    <property type="project" value="UniProtKB-SubCell"/>
</dbReference>
<dbReference type="Proteomes" id="UP000006469">
    <property type="component" value="Plasmid pHM300"/>
</dbReference>
<feature type="transmembrane region" description="Helical" evidence="7">
    <location>
        <begin position="202"/>
        <end position="232"/>
    </location>
</feature>
<evidence type="ECO:0000313" key="12">
    <source>
        <dbReference type="Proteomes" id="UP000006469"/>
    </source>
</evidence>
<dbReference type="InterPro" id="IPR035906">
    <property type="entry name" value="MetI-like_sf"/>
</dbReference>
<comment type="similarity">
    <text evidence="7">Belongs to the binding-protein-dependent transport system permease family.</text>
</comment>
<keyword evidence="10" id="KW-0614">Plasmid</keyword>
<evidence type="ECO:0000313" key="11">
    <source>
        <dbReference type="EMBL" id="AHZ24273.1"/>
    </source>
</evidence>
<evidence type="ECO:0000256" key="1">
    <source>
        <dbReference type="ARBA" id="ARBA00004651"/>
    </source>
</evidence>
<evidence type="ECO:0000256" key="6">
    <source>
        <dbReference type="ARBA" id="ARBA00023136"/>
    </source>
</evidence>
<gene>
    <name evidence="10" type="primary">ugpE</name>
    <name evidence="10" type="ordered locus">HFX_5016</name>
    <name evidence="11" type="ORF">BM92_18915</name>
</gene>
<dbReference type="PANTHER" id="PTHR43744:SF8">
    <property type="entry name" value="SN-GLYCEROL-3-PHOSPHATE TRANSPORT SYSTEM PERMEASE PROTEIN UGPE"/>
    <property type="match status" value="1"/>
</dbReference>
<geneLocation type="plasmid" evidence="11 13">
    <name>HMPLAS2</name>
</geneLocation>
<evidence type="ECO:0000313" key="13">
    <source>
        <dbReference type="Proteomes" id="UP000027075"/>
    </source>
</evidence>
<evidence type="ECO:0000256" key="3">
    <source>
        <dbReference type="ARBA" id="ARBA00022475"/>
    </source>
</evidence>
<feature type="transmembrane region" description="Helical" evidence="7">
    <location>
        <begin position="37"/>
        <end position="60"/>
    </location>
</feature>
<evidence type="ECO:0000256" key="2">
    <source>
        <dbReference type="ARBA" id="ARBA00022448"/>
    </source>
</evidence>
<keyword evidence="4 7" id="KW-0812">Transmembrane</keyword>
<dbReference type="EMBL" id="CP007553">
    <property type="protein sequence ID" value="AHZ24273.1"/>
    <property type="molecule type" value="Genomic_DNA"/>
</dbReference>
<feature type="transmembrane region" description="Helical" evidence="7">
    <location>
        <begin position="159"/>
        <end position="182"/>
    </location>
</feature>
<evidence type="ECO:0000313" key="10">
    <source>
        <dbReference type="EMBL" id="AFK20853.1"/>
    </source>
</evidence>
<dbReference type="Proteomes" id="UP000027075">
    <property type="component" value="Plasmid HMPLAS2"/>
</dbReference>